<evidence type="ECO:0000313" key="8">
    <source>
        <dbReference type="Proteomes" id="UP001075461"/>
    </source>
</evidence>
<keyword evidence="3" id="KW-0812">Transmembrane</keyword>
<keyword evidence="2" id="KW-0488">Methylation</keyword>
<evidence type="ECO:0000256" key="1">
    <source>
        <dbReference type="ARBA" id="ARBA00004167"/>
    </source>
</evidence>
<sequence length="186" mass="19757">MKKGFTMIELIFVIVILGILAAVAIPRLAATRDDAEVAKAATNLTTFISDLGSYYTSQAKFAENFSDMSNVQFLAAKKGTLDQTGRLTASPEGEIAAAGKKCLKLTLTDYNAQTNKPAYLKVEEGGDKTAAVCQKVINNGSVQKLLKGKFGYSLLKSAATATKDAEYEDADSDEGEVAISGVGVQW</sequence>
<organism evidence="7 8">
    <name type="scientific">Campylobacter ureolyticus</name>
    <dbReference type="NCBI Taxonomy" id="827"/>
    <lineage>
        <taxon>Bacteria</taxon>
        <taxon>Pseudomonadati</taxon>
        <taxon>Campylobacterota</taxon>
        <taxon>Epsilonproteobacteria</taxon>
        <taxon>Campylobacterales</taxon>
        <taxon>Campylobacteraceae</taxon>
        <taxon>Campylobacter</taxon>
    </lineage>
</organism>
<dbReference type="RefSeq" id="WP_269479393.1">
    <property type="nucleotide sequence ID" value="NZ_JAPXGH010000003.1"/>
</dbReference>
<keyword evidence="5" id="KW-0472">Membrane</keyword>
<dbReference type="InterPro" id="IPR012902">
    <property type="entry name" value="N_methyl_site"/>
</dbReference>
<protein>
    <submittedName>
        <fullName evidence="7">Type II secretion system protein</fullName>
    </submittedName>
</protein>
<dbReference type="Gene3D" id="3.30.700.10">
    <property type="entry name" value="Glycoprotein, Type 4 Pilin"/>
    <property type="match status" value="1"/>
</dbReference>
<dbReference type="SUPFAM" id="SSF54523">
    <property type="entry name" value="Pili subunits"/>
    <property type="match status" value="1"/>
</dbReference>
<evidence type="ECO:0000256" key="4">
    <source>
        <dbReference type="ARBA" id="ARBA00022989"/>
    </source>
</evidence>
<dbReference type="GO" id="GO:0016020">
    <property type="term" value="C:membrane"/>
    <property type="evidence" value="ECO:0007669"/>
    <property type="project" value="UniProtKB-SubCell"/>
</dbReference>
<proteinExistence type="predicted"/>
<reference evidence="7" key="1">
    <citation type="submission" date="2022-12" db="EMBL/GenBank/DDBJ databases">
        <title>Species Delineation and Comparative Genomics within the Campylobacter ureolyticus Complex.</title>
        <authorList>
            <person name="Maki J."/>
            <person name="Howard M."/>
            <person name="Connelly S."/>
            <person name="Hardy D.J."/>
            <person name="Cameron A."/>
        </authorList>
    </citation>
    <scope>NUCLEOTIDE SEQUENCE</scope>
    <source>
        <strain evidence="7">URMC_786</strain>
        <strain evidence="6">URMC_787</strain>
    </source>
</reference>
<dbReference type="Pfam" id="PF07963">
    <property type="entry name" value="N_methyl"/>
    <property type="match status" value="1"/>
</dbReference>
<dbReference type="NCBIfam" id="TIGR02532">
    <property type="entry name" value="IV_pilin_GFxxxE"/>
    <property type="match status" value="1"/>
</dbReference>
<dbReference type="AlphaFoldDB" id="A0A9Q4KJN3"/>
<evidence type="ECO:0000256" key="3">
    <source>
        <dbReference type="ARBA" id="ARBA00022692"/>
    </source>
</evidence>
<comment type="subcellular location">
    <subcellularLocation>
        <location evidence="1">Membrane</location>
        <topology evidence="1">Single-pass membrane protein</topology>
    </subcellularLocation>
</comment>
<evidence type="ECO:0000256" key="2">
    <source>
        <dbReference type="ARBA" id="ARBA00022481"/>
    </source>
</evidence>
<comment type="caution">
    <text evidence="7">The sequence shown here is derived from an EMBL/GenBank/DDBJ whole genome shotgun (WGS) entry which is preliminary data.</text>
</comment>
<evidence type="ECO:0000313" key="7">
    <source>
        <dbReference type="EMBL" id="MCZ6160863.1"/>
    </source>
</evidence>
<dbReference type="PANTHER" id="PTHR30093:SF44">
    <property type="entry name" value="TYPE II SECRETION SYSTEM CORE PROTEIN G"/>
    <property type="match status" value="1"/>
</dbReference>
<dbReference type="PANTHER" id="PTHR30093">
    <property type="entry name" value="GENERAL SECRETION PATHWAY PROTEIN G"/>
    <property type="match status" value="1"/>
</dbReference>
<name>A0A9Q4KJN3_9BACT</name>
<dbReference type="EMBL" id="JAPXGO010000002">
    <property type="protein sequence ID" value="MCZ6159583.1"/>
    <property type="molecule type" value="Genomic_DNA"/>
</dbReference>
<evidence type="ECO:0000313" key="6">
    <source>
        <dbReference type="EMBL" id="MCZ6159583.1"/>
    </source>
</evidence>
<dbReference type="Proteomes" id="UP001075225">
    <property type="component" value="Unassembled WGS sequence"/>
</dbReference>
<keyword evidence="4" id="KW-1133">Transmembrane helix</keyword>
<evidence type="ECO:0000256" key="5">
    <source>
        <dbReference type="ARBA" id="ARBA00023136"/>
    </source>
</evidence>
<accession>A0A9Q4KJN3</accession>
<dbReference type="InterPro" id="IPR045584">
    <property type="entry name" value="Pilin-like"/>
</dbReference>
<dbReference type="Proteomes" id="UP001075461">
    <property type="component" value="Unassembled WGS sequence"/>
</dbReference>
<dbReference type="EMBL" id="JAPXGP010000001">
    <property type="protein sequence ID" value="MCZ6160863.1"/>
    <property type="molecule type" value="Genomic_DNA"/>
</dbReference>
<gene>
    <name evidence="6" type="ORF">O6B32_03720</name>
    <name evidence="7" type="ORF">O6B92_00685</name>
</gene>